<protein>
    <recommendedName>
        <fullName evidence="4">Flagellar hook-associated protein 1</fullName>
    </recommendedName>
</protein>
<dbReference type="InterPro" id="IPR002371">
    <property type="entry name" value="FlgK"/>
</dbReference>
<dbReference type="Pfam" id="PF22638">
    <property type="entry name" value="FlgK_D1"/>
    <property type="match status" value="1"/>
</dbReference>
<evidence type="ECO:0000313" key="9">
    <source>
        <dbReference type="EMBL" id="KIE05443.1"/>
    </source>
</evidence>
<evidence type="ECO:0000256" key="4">
    <source>
        <dbReference type="ARBA" id="ARBA00016244"/>
    </source>
</evidence>
<comment type="similarity">
    <text evidence="3">Belongs to the flagella basal body rod proteins family.</text>
</comment>
<dbReference type="Proteomes" id="UP000031258">
    <property type="component" value="Unassembled WGS sequence"/>
</dbReference>
<dbReference type="AlphaFoldDB" id="A0A0C1QN32"/>
<dbReference type="EMBL" id="JSWE01000094">
    <property type="protein sequence ID" value="KIE05443.1"/>
    <property type="molecule type" value="Genomic_DNA"/>
</dbReference>
<comment type="caution">
    <text evidence="9">The sequence shown here is derived from an EMBL/GenBank/DDBJ whole genome shotgun (WGS) entry which is preliminary data.</text>
</comment>
<proteinExistence type="inferred from homology"/>
<evidence type="ECO:0000256" key="2">
    <source>
        <dbReference type="ARBA" id="ARBA00004613"/>
    </source>
</evidence>
<evidence type="ECO:0000256" key="5">
    <source>
        <dbReference type="ARBA" id="ARBA00022525"/>
    </source>
</evidence>
<feature type="domain" description="Flagellar basal-body/hook protein C-terminal" evidence="7">
    <location>
        <begin position="765"/>
        <end position="801"/>
    </location>
</feature>
<evidence type="ECO:0000256" key="1">
    <source>
        <dbReference type="ARBA" id="ARBA00004365"/>
    </source>
</evidence>
<organism evidence="9 10">
    <name type="scientific">Candidatus Jidaibacter acanthamoebae</name>
    <dbReference type="NCBI Taxonomy" id="86105"/>
    <lineage>
        <taxon>Bacteria</taxon>
        <taxon>Pseudomonadati</taxon>
        <taxon>Pseudomonadota</taxon>
        <taxon>Alphaproteobacteria</taxon>
        <taxon>Rickettsiales</taxon>
        <taxon>Candidatus Midichloriaceae</taxon>
        <taxon>Candidatus Jidaibacter</taxon>
    </lineage>
</organism>
<dbReference type="Pfam" id="PF06429">
    <property type="entry name" value="Flg_bbr_C"/>
    <property type="match status" value="1"/>
</dbReference>
<feature type="domain" description="Flagellar hook-associated protein FlgK helical" evidence="8">
    <location>
        <begin position="88"/>
        <end position="332"/>
    </location>
</feature>
<evidence type="ECO:0000256" key="6">
    <source>
        <dbReference type="ARBA" id="ARBA00023143"/>
    </source>
</evidence>
<keyword evidence="6" id="KW-0975">Bacterial flagellum</keyword>
<comment type="subcellular location">
    <subcellularLocation>
        <location evidence="1">Bacterial flagellum</location>
    </subcellularLocation>
    <subcellularLocation>
        <location evidence="2">Secreted</location>
    </subcellularLocation>
</comment>
<dbReference type="PANTHER" id="PTHR30033:SF2">
    <property type="entry name" value="FLAGELLAR HOOK PROTEIN"/>
    <property type="match status" value="1"/>
</dbReference>
<reference evidence="9 10" key="1">
    <citation type="submission" date="2014-11" db="EMBL/GenBank/DDBJ databases">
        <title>A Rickettsiales Symbiont of Amoebae With Ancient Features.</title>
        <authorList>
            <person name="Schulz F."/>
            <person name="Martijn J."/>
            <person name="Wascher F."/>
            <person name="Kostanjsek R."/>
            <person name="Ettema T.J."/>
            <person name="Horn M."/>
        </authorList>
    </citation>
    <scope>NUCLEOTIDE SEQUENCE [LARGE SCALE GENOMIC DNA]</scope>
    <source>
        <strain evidence="9 10">UWC36</strain>
    </source>
</reference>
<dbReference type="STRING" id="86105.NF27_DR00080"/>
<dbReference type="GO" id="GO:0044780">
    <property type="term" value="P:bacterial-type flagellum assembly"/>
    <property type="evidence" value="ECO:0007669"/>
    <property type="project" value="InterPro"/>
</dbReference>
<dbReference type="GO" id="GO:0005198">
    <property type="term" value="F:structural molecule activity"/>
    <property type="evidence" value="ECO:0007669"/>
    <property type="project" value="InterPro"/>
</dbReference>
<evidence type="ECO:0000259" key="8">
    <source>
        <dbReference type="Pfam" id="PF22638"/>
    </source>
</evidence>
<sequence length="803" mass="87110">MSAIASSLTGIELNKKKLEITSSNVVNVDTEGYGQRSIIQNSVVTAGNIQGVSIKGITTKTDRLLEQTLLQKTSEANYTETKKRYFESMNQVFGTPGESNSLDSFITKAFKELDTLSGNLNIATQKVITVDSLSNAAEKISSLARSLEDLRYQADTELNNITLGLNAELKTAYALSQETTAFPEGSIEHVESAEKLKASVLKLSEYFELKHYPDKLGRLNLYTPTGINLLGTQHAYQAKYTPASSADDFIEQRPLNSFFITAIDDFGNDLNLDIVVTPPGISGQTYYELAPGKVAGLLDMRDVEIPRALNQLDQLAKKLKDEFNKVHNTGTGYPPATTLTATRLTSRDETLQFSGSVRIAVIGDDGLPLPNPSTPALTLDLSKLDTGSGAGRPNMEGIINEINYHFNQRFTSDNSVKLGRLNDIKLAAVSNAITPGAGTTFDLELSNFSGKDTQINITSVTAVDNMGVNILSSFNGAASTITSGSMQRTGTTGSSITLNNTAAPLEYPYTISLDCQVTDETSTYTATLTFQINNPSPDPLNGIINKRFSAISTSGQATLIQPAVNGGTLTATLVDDQGNSIPSNSMQPGRLNISTLQSNYRLVIDQLDSKYLGNPTNNTPATNDGFNNLFGLNDLFVRTDAPKNWGNLKNTAVYLEVRSEIQADPNLLSTGKLRQTHSNFADSPIYTYEVTSGDKDTLTDLIHIGNQKFLFANTSGLPATTVTFSSYATEILSFNSVSTKLISEEAGRNELFREALQDKLDSIRGVDLNAELTNLILYQQNFTASAKIIQTAREFFDTLISSF</sequence>
<evidence type="ECO:0000259" key="7">
    <source>
        <dbReference type="Pfam" id="PF06429"/>
    </source>
</evidence>
<evidence type="ECO:0000313" key="10">
    <source>
        <dbReference type="Proteomes" id="UP000031258"/>
    </source>
</evidence>
<dbReference type="OrthoDB" id="7181295at2"/>
<keyword evidence="10" id="KW-1185">Reference proteome</keyword>
<accession>A0A0C1QN32</accession>
<gene>
    <name evidence="9" type="ORF">NF27_DR00080</name>
</gene>
<dbReference type="InterPro" id="IPR053927">
    <property type="entry name" value="FlgK_helical"/>
</dbReference>
<dbReference type="InterPro" id="IPR010930">
    <property type="entry name" value="Flg_bb/hook_C_dom"/>
</dbReference>
<dbReference type="PANTHER" id="PTHR30033">
    <property type="entry name" value="FLAGELLAR HOOK-ASSOCIATED PROTEIN 1"/>
    <property type="match status" value="1"/>
</dbReference>
<keyword evidence="5" id="KW-0964">Secreted</keyword>
<name>A0A0C1QN32_9RICK</name>
<dbReference type="GO" id="GO:0005576">
    <property type="term" value="C:extracellular region"/>
    <property type="evidence" value="ECO:0007669"/>
    <property type="project" value="UniProtKB-SubCell"/>
</dbReference>
<dbReference type="GO" id="GO:0009424">
    <property type="term" value="C:bacterial-type flagellum hook"/>
    <property type="evidence" value="ECO:0007669"/>
    <property type="project" value="InterPro"/>
</dbReference>
<dbReference type="RefSeq" id="WP_039456153.1">
    <property type="nucleotide sequence ID" value="NZ_JSWE01000094.1"/>
</dbReference>
<evidence type="ECO:0000256" key="3">
    <source>
        <dbReference type="ARBA" id="ARBA00009677"/>
    </source>
</evidence>